<dbReference type="InterPro" id="IPR011044">
    <property type="entry name" value="Quino_amine_DH_bsu"/>
</dbReference>
<feature type="domain" description="EF-hand" evidence="3">
    <location>
        <begin position="76"/>
        <end position="111"/>
    </location>
</feature>
<keyword evidence="2" id="KW-0677">Repeat</keyword>
<dbReference type="SMART" id="SM00054">
    <property type="entry name" value="EFh"/>
    <property type="match status" value="5"/>
</dbReference>
<dbReference type="STRING" id="1576369.SAMN05421753_1204"/>
<dbReference type="EMBL" id="FOQD01000020">
    <property type="protein sequence ID" value="SFJ41338.1"/>
    <property type="molecule type" value="Genomic_DNA"/>
</dbReference>
<protein>
    <submittedName>
        <fullName evidence="4">EF hand</fullName>
    </submittedName>
</protein>
<name>A0A1I3R4R1_9PLAN</name>
<evidence type="ECO:0000259" key="3">
    <source>
        <dbReference type="PROSITE" id="PS50222"/>
    </source>
</evidence>
<dbReference type="InterPro" id="IPR002048">
    <property type="entry name" value="EF_hand_dom"/>
</dbReference>
<proteinExistence type="predicted"/>
<dbReference type="Pfam" id="PF13499">
    <property type="entry name" value="EF-hand_7"/>
    <property type="match status" value="1"/>
</dbReference>
<sequence>MTDRVAIGPIEAIRGAVVAPLRRNCWFLFLSAFLGVTANLLADEANSTRQLQAAFQAVDQSRNGTLSREEFLAQKGNQKVLERDFALFDFDKDGELTYDEFAAIPGAVPVWDRGSIPDPFDDLLDQAVAAMDVTYANWDRTPNRMIAAPNFARDFMSSLSPLSPQLLTTELIKQADENGDQQTSRTEARRFLEIQLGIRAADGQLLRQPNGRVVSLMRFYYFDINRDGAVDLAEFTERSGAAKPAEEFAKGDRNGNGKINLEEYSQVEWNGYDDFVQLFRNADRNLDGLLNAEEIKASLPAYRQTLAPLVLPTFDVDHDGQLSLFEYQLSIIGNRYCGWEVFPKDLNRDEKMSFEEFKFDHCTCHLLRRLYFYRFDTDGNGHLSNEEYPFILRMPNTLQMIKTDGSERHELLVSREFPSCGSPAVSPDGEWIAFDGYRGGESLANGQVLMIDRQGGRFRALCPGLMPTWSKDGKQLACSRQTNPSSVWIINADGTDHKKIDNGWGAQWSPDGKTISYIRGKLLMAYDVESEKVRTVLTGDQHPYSYLYYNMGWSPDSERLAFKADKPNSYELVSVKMTGDDPDLKVHWSSPTSFDADLTWTPDGKKVLFGWTAPNHKHGMLHELELTPNAVPQVVKGVNPEWTSLSAYFTPDGEWFVVVTVN</sequence>
<dbReference type="InterPro" id="IPR011992">
    <property type="entry name" value="EF-hand-dom_pair"/>
</dbReference>
<dbReference type="SUPFAM" id="SSF50969">
    <property type="entry name" value="YVTN repeat-like/Quinoprotein amine dehydrogenase"/>
    <property type="match status" value="1"/>
</dbReference>
<evidence type="ECO:0000256" key="2">
    <source>
        <dbReference type="ARBA" id="ARBA00022737"/>
    </source>
</evidence>
<dbReference type="SUPFAM" id="SSF47473">
    <property type="entry name" value="EF-hand"/>
    <property type="match status" value="3"/>
</dbReference>
<dbReference type="AlphaFoldDB" id="A0A1I3R4R1"/>
<dbReference type="Pfam" id="PF07676">
    <property type="entry name" value="PD40"/>
    <property type="match status" value="1"/>
</dbReference>
<keyword evidence="1" id="KW-0479">Metal-binding</keyword>
<dbReference type="InterPro" id="IPR018247">
    <property type="entry name" value="EF_Hand_1_Ca_BS"/>
</dbReference>
<reference evidence="5" key="1">
    <citation type="submission" date="2016-10" db="EMBL/GenBank/DDBJ databases">
        <authorList>
            <person name="Varghese N."/>
            <person name="Submissions S."/>
        </authorList>
    </citation>
    <scope>NUCLEOTIDE SEQUENCE [LARGE SCALE GENOMIC DNA]</scope>
    <source>
        <strain evidence="5">DSM 26348</strain>
    </source>
</reference>
<evidence type="ECO:0000313" key="5">
    <source>
        <dbReference type="Proteomes" id="UP000199518"/>
    </source>
</evidence>
<dbReference type="GO" id="GO:0005509">
    <property type="term" value="F:calcium ion binding"/>
    <property type="evidence" value="ECO:0007669"/>
    <property type="project" value="InterPro"/>
</dbReference>
<dbReference type="RefSeq" id="WP_092055486.1">
    <property type="nucleotide sequence ID" value="NZ_FOQD01000020.1"/>
</dbReference>
<keyword evidence="5" id="KW-1185">Reference proteome</keyword>
<accession>A0A1I3R4R1</accession>
<gene>
    <name evidence="4" type="ORF">SAMN05421753_1204</name>
</gene>
<dbReference type="Pfam" id="PF13202">
    <property type="entry name" value="EF-hand_5"/>
    <property type="match status" value="3"/>
</dbReference>
<evidence type="ECO:0000256" key="1">
    <source>
        <dbReference type="ARBA" id="ARBA00022723"/>
    </source>
</evidence>
<organism evidence="4 5">
    <name type="scientific">Planctomicrobium piriforme</name>
    <dbReference type="NCBI Taxonomy" id="1576369"/>
    <lineage>
        <taxon>Bacteria</taxon>
        <taxon>Pseudomonadati</taxon>
        <taxon>Planctomycetota</taxon>
        <taxon>Planctomycetia</taxon>
        <taxon>Planctomycetales</taxon>
        <taxon>Planctomycetaceae</taxon>
        <taxon>Planctomicrobium</taxon>
    </lineage>
</organism>
<dbReference type="PROSITE" id="PS00018">
    <property type="entry name" value="EF_HAND_1"/>
    <property type="match status" value="3"/>
</dbReference>
<dbReference type="OrthoDB" id="269409at2"/>
<dbReference type="Gene3D" id="1.10.238.10">
    <property type="entry name" value="EF-hand"/>
    <property type="match status" value="3"/>
</dbReference>
<dbReference type="PANTHER" id="PTHR10827">
    <property type="entry name" value="RETICULOCALBIN"/>
    <property type="match status" value="1"/>
</dbReference>
<dbReference type="InterPro" id="IPR011042">
    <property type="entry name" value="6-blade_b-propeller_TolB-like"/>
</dbReference>
<dbReference type="Gene3D" id="2.120.10.30">
    <property type="entry name" value="TolB, C-terminal domain"/>
    <property type="match status" value="1"/>
</dbReference>
<dbReference type="PROSITE" id="PS50222">
    <property type="entry name" value="EF_HAND_2"/>
    <property type="match status" value="1"/>
</dbReference>
<evidence type="ECO:0000313" key="4">
    <source>
        <dbReference type="EMBL" id="SFJ41338.1"/>
    </source>
</evidence>
<dbReference type="PANTHER" id="PTHR10827:SF98">
    <property type="entry name" value="45 KDA CALCIUM-BINDING PROTEIN"/>
    <property type="match status" value="1"/>
</dbReference>
<dbReference type="Proteomes" id="UP000199518">
    <property type="component" value="Unassembled WGS sequence"/>
</dbReference>
<dbReference type="InterPro" id="IPR011659">
    <property type="entry name" value="WD40"/>
</dbReference>